<dbReference type="EMBL" id="CP014844">
    <property type="protein sequence ID" value="AMR78043.1"/>
    <property type="molecule type" value="Genomic_DNA"/>
</dbReference>
<proteinExistence type="predicted"/>
<accession>A0A142JIY1</accession>
<evidence type="ECO:0000313" key="2">
    <source>
        <dbReference type="Proteomes" id="UP000075238"/>
    </source>
</evidence>
<dbReference type="Proteomes" id="UP000075238">
    <property type="component" value="Chromosome 1"/>
</dbReference>
<evidence type="ECO:0000313" key="1">
    <source>
        <dbReference type="EMBL" id="AMR78043.1"/>
    </source>
</evidence>
<keyword evidence="2" id="KW-1185">Reference proteome</keyword>
<dbReference type="AlphaFoldDB" id="A0A142JIY1"/>
<reference evidence="1 2" key="1">
    <citation type="submission" date="2016-03" db="EMBL/GenBank/DDBJ databases">
        <title>Complete genome sequence of a novel chlorpyrifos degrading bacterium, Cupriavidus nantongensis sp. X1.</title>
        <authorList>
            <person name="Fang L."/>
        </authorList>
    </citation>
    <scope>NUCLEOTIDE SEQUENCE [LARGE SCALE GENOMIC DNA]</scope>
    <source>
        <strain evidence="1 2">X1</strain>
    </source>
</reference>
<organism evidence="1 2">
    <name type="scientific">Cupriavidus nantongensis</name>
    <dbReference type="NCBI Taxonomy" id="1796606"/>
    <lineage>
        <taxon>Bacteria</taxon>
        <taxon>Pseudomonadati</taxon>
        <taxon>Pseudomonadota</taxon>
        <taxon>Betaproteobacteria</taxon>
        <taxon>Burkholderiales</taxon>
        <taxon>Burkholderiaceae</taxon>
        <taxon>Cupriavidus</taxon>
    </lineage>
</organism>
<dbReference type="STRING" id="1796606.A2G96_09970"/>
<gene>
    <name evidence="1" type="ORF">A2G96_09970</name>
</gene>
<name>A0A142JIY1_9BURK</name>
<protein>
    <submittedName>
        <fullName evidence="1">Uncharacterized protein</fullName>
    </submittedName>
</protein>
<dbReference type="KEGG" id="cnan:A2G96_09970"/>
<sequence>MLLDSDNINLGIMNTEFVPAQTSVPNWLMTYCRQLADVHYQRKLNKMYVHMLESFLAYEPWKANPPFEWRLARIHRTTGGASVRRDTDSGWVPMNMVLPTVLVDRMKHTIEQVNANYSSVLPRSLSLRTFLYTAICWWCIAVYPYEGPGLINS</sequence>